<dbReference type="Proteomes" id="UP000233551">
    <property type="component" value="Unassembled WGS sequence"/>
</dbReference>
<sequence>MGWEPSSLGDGSLKLDKNAVCCTGWVRGDGRLCKLLCSSATMMGRCSRRWCRLLCSSGKKTMADLRRLKSECTSSSWTTSGQSDRFLGSFGVLTTPIDSRGRSAPATDFR</sequence>
<keyword evidence="2" id="KW-1185">Reference proteome</keyword>
<dbReference type="EMBL" id="PGOL01002164">
    <property type="protein sequence ID" value="PKI49998.1"/>
    <property type="molecule type" value="Genomic_DNA"/>
</dbReference>
<evidence type="ECO:0000313" key="2">
    <source>
        <dbReference type="Proteomes" id="UP000233551"/>
    </source>
</evidence>
<dbReference type="AlphaFoldDB" id="A0A2I0J189"/>
<name>A0A2I0J189_PUNGR</name>
<comment type="caution">
    <text evidence="1">The sequence shown here is derived from an EMBL/GenBank/DDBJ whole genome shotgun (WGS) entry which is preliminary data.</text>
</comment>
<organism evidence="1 2">
    <name type="scientific">Punica granatum</name>
    <name type="common">Pomegranate</name>
    <dbReference type="NCBI Taxonomy" id="22663"/>
    <lineage>
        <taxon>Eukaryota</taxon>
        <taxon>Viridiplantae</taxon>
        <taxon>Streptophyta</taxon>
        <taxon>Embryophyta</taxon>
        <taxon>Tracheophyta</taxon>
        <taxon>Spermatophyta</taxon>
        <taxon>Magnoliopsida</taxon>
        <taxon>eudicotyledons</taxon>
        <taxon>Gunneridae</taxon>
        <taxon>Pentapetalae</taxon>
        <taxon>rosids</taxon>
        <taxon>malvids</taxon>
        <taxon>Myrtales</taxon>
        <taxon>Lythraceae</taxon>
        <taxon>Punica</taxon>
    </lineage>
</organism>
<proteinExistence type="predicted"/>
<accession>A0A2I0J189</accession>
<protein>
    <submittedName>
        <fullName evidence="1">Uncharacterized protein</fullName>
    </submittedName>
</protein>
<gene>
    <name evidence="1" type="ORF">CRG98_029619</name>
</gene>
<evidence type="ECO:0000313" key="1">
    <source>
        <dbReference type="EMBL" id="PKI49998.1"/>
    </source>
</evidence>
<reference evidence="1 2" key="1">
    <citation type="submission" date="2017-11" db="EMBL/GenBank/DDBJ databases">
        <title>De-novo sequencing of pomegranate (Punica granatum L.) genome.</title>
        <authorList>
            <person name="Akparov Z."/>
            <person name="Amiraslanov A."/>
            <person name="Hajiyeva S."/>
            <person name="Abbasov M."/>
            <person name="Kaur K."/>
            <person name="Hamwieh A."/>
            <person name="Solovyev V."/>
            <person name="Salamov A."/>
            <person name="Braich B."/>
            <person name="Kosarev P."/>
            <person name="Mahmoud A."/>
            <person name="Hajiyev E."/>
            <person name="Babayeva S."/>
            <person name="Izzatullayeva V."/>
            <person name="Mammadov A."/>
            <person name="Mammadov A."/>
            <person name="Sharifova S."/>
            <person name="Ojaghi J."/>
            <person name="Eynullazada K."/>
            <person name="Bayramov B."/>
            <person name="Abdulazimova A."/>
            <person name="Shahmuradov I."/>
        </authorList>
    </citation>
    <scope>NUCLEOTIDE SEQUENCE [LARGE SCALE GENOMIC DNA]</scope>
    <source>
        <strain evidence="2">cv. AG2017</strain>
        <tissue evidence="1">Leaf</tissue>
    </source>
</reference>